<dbReference type="Proteomes" id="UP001627408">
    <property type="component" value="Unassembled WGS sequence"/>
</dbReference>
<dbReference type="RefSeq" id="WP_407592160.1">
    <property type="nucleotide sequence ID" value="NZ_JBHDIY010000002.1"/>
</dbReference>
<keyword evidence="1" id="KW-0732">Signal</keyword>
<sequence length="332" mass="35472">MRKLIIAVAVACLAWCAWWWSASAALQNATSAWFDAREAEGWQAELGRVTGGGFPFTLQANLADIAVADPDAGLAIQTAALKIDAPAHWPGDVTVTLDDGPILIASPQGRSTLTMQDGVMALNLHPGAALELEALGWTSAAWRVENAGGVQMQADTLTLTMTQTSGATYDFVARANAFAPGDATRARLRLSEAFPRAFDSLTMRATATFDRPLDRGALDAARPQPRRIALHLAEARWGDLNLNFAADLTVDPAGIPDGTMSVQAENWRTMLDFAQVSGTLPPAMRERAEGILRVLAEASGNPDTLDVDLTMRDGAIYLGFLPIAPAPRLILR</sequence>
<dbReference type="Pfam" id="PF09898">
    <property type="entry name" value="DUF2125"/>
    <property type="match status" value="1"/>
</dbReference>
<accession>A0ABW8UTV6</accession>
<feature type="signal peptide" evidence="1">
    <location>
        <begin position="1"/>
        <end position="24"/>
    </location>
</feature>
<dbReference type="EMBL" id="JBHDIY010000002">
    <property type="protein sequence ID" value="MFL4470300.1"/>
    <property type="molecule type" value="Genomic_DNA"/>
</dbReference>
<name>A0ABW8UTV6_9RHOB</name>
<evidence type="ECO:0000256" key="1">
    <source>
        <dbReference type="SAM" id="SignalP"/>
    </source>
</evidence>
<evidence type="ECO:0000313" key="3">
    <source>
        <dbReference type="Proteomes" id="UP001627408"/>
    </source>
</evidence>
<gene>
    <name evidence="2" type="ORF">ACERZ8_10605</name>
</gene>
<protein>
    <submittedName>
        <fullName evidence="2">DUF2125 domain-containing protein</fullName>
    </submittedName>
</protein>
<organism evidence="2 3">
    <name type="scientific">Tateyamaria armeniaca</name>
    <dbReference type="NCBI Taxonomy" id="2518930"/>
    <lineage>
        <taxon>Bacteria</taxon>
        <taxon>Pseudomonadati</taxon>
        <taxon>Pseudomonadota</taxon>
        <taxon>Alphaproteobacteria</taxon>
        <taxon>Rhodobacterales</taxon>
        <taxon>Roseobacteraceae</taxon>
        <taxon>Tateyamaria</taxon>
    </lineage>
</organism>
<feature type="chain" id="PRO_5045105883" evidence="1">
    <location>
        <begin position="25"/>
        <end position="332"/>
    </location>
</feature>
<proteinExistence type="predicted"/>
<comment type="caution">
    <text evidence="2">The sequence shown here is derived from an EMBL/GenBank/DDBJ whole genome shotgun (WGS) entry which is preliminary data.</text>
</comment>
<evidence type="ECO:0000313" key="2">
    <source>
        <dbReference type="EMBL" id="MFL4470300.1"/>
    </source>
</evidence>
<dbReference type="InterPro" id="IPR018666">
    <property type="entry name" value="DUF2125"/>
</dbReference>
<reference evidence="2 3" key="1">
    <citation type="submission" date="2024-08" db="EMBL/GenBank/DDBJ databases">
        <title>Tateyamaria sp. nov., isolated from marine algae.</title>
        <authorList>
            <person name="Choi B.J."/>
            <person name="Kim J.M."/>
            <person name="Lee J.K."/>
            <person name="Choi D.G."/>
            <person name="Bayburt H."/>
            <person name="Baek J.H."/>
            <person name="Han D.M."/>
            <person name="Jeon C.O."/>
        </authorList>
    </citation>
    <scope>NUCLEOTIDE SEQUENCE [LARGE SCALE GENOMIC DNA]</scope>
    <source>
        <strain evidence="2 3">KMU-156</strain>
    </source>
</reference>
<keyword evidence="3" id="KW-1185">Reference proteome</keyword>